<dbReference type="Proteomes" id="UP000194977">
    <property type="component" value="Unassembled WGS sequence"/>
</dbReference>
<dbReference type="InterPro" id="IPR013118">
    <property type="entry name" value="Mannitol_DH_C"/>
</dbReference>
<organism evidence="5 8">
    <name type="scientific">Gilliamella apicola</name>
    <dbReference type="NCBI Taxonomy" id="1196095"/>
    <lineage>
        <taxon>Bacteria</taxon>
        <taxon>Pseudomonadati</taxon>
        <taxon>Pseudomonadota</taxon>
        <taxon>Gammaproteobacteria</taxon>
        <taxon>Orbales</taxon>
        <taxon>Orbaceae</taxon>
        <taxon>Gilliamella</taxon>
    </lineage>
</organism>
<accession>A0A242NH70</accession>
<evidence type="ECO:0000259" key="3">
    <source>
        <dbReference type="Pfam" id="PF01232"/>
    </source>
</evidence>
<dbReference type="SUPFAM" id="SSF48179">
    <property type="entry name" value="6-phosphogluconate dehydrogenase C-terminal domain-like"/>
    <property type="match status" value="1"/>
</dbReference>
<feature type="domain" description="Mannitol dehydrogenase C-terminal" evidence="4">
    <location>
        <begin position="273"/>
        <end position="468"/>
    </location>
</feature>
<dbReference type="PANTHER" id="PTHR30524:SF0">
    <property type="entry name" value="ALTRONATE OXIDOREDUCTASE-RELATED"/>
    <property type="match status" value="1"/>
</dbReference>
<dbReference type="NCBIfam" id="NF002969">
    <property type="entry name" value="PRK03643.1"/>
    <property type="match status" value="1"/>
</dbReference>
<dbReference type="InterPro" id="IPR013131">
    <property type="entry name" value="Mannitol_DH_N"/>
</dbReference>
<reference evidence="7 8" key="1">
    <citation type="submission" date="2017-03" db="EMBL/GenBank/DDBJ databases">
        <title>Comparative genomics of honeybee gut symbionts reveal geographically distinct and subgroup specific antibiotic resistance.</title>
        <authorList>
            <person name="Ludvigsen J."/>
            <person name="Porcellato D."/>
            <person name="Labee-Lund T.M."/>
            <person name="Amdam G.V."/>
            <person name="Rudi K."/>
        </authorList>
    </citation>
    <scope>NUCLEOTIDE SEQUENCE [LARGE SCALE GENOMIC DNA]</scope>
    <source>
        <strain evidence="5 8">A-7-12</strain>
        <strain evidence="6 7">A-9-12</strain>
    </source>
</reference>
<evidence type="ECO:0000256" key="2">
    <source>
        <dbReference type="ARBA" id="ARBA00023027"/>
    </source>
</evidence>
<gene>
    <name evidence="6" type="ORF">B6C91_09800</name>
    <name evidence="5" type="ORF">B6D08_08310</name>
</gene>
<dbReference type="InterPro" id="IPR036291">
    <property type="entry name" value="NAD(P)-bd_dom_sf"/>
</dbReference>
<dbReference type="Proteomes" id="UP000194800">
    <property type="component" value="Unassembled WGS sequence"/>
</dbReference>
<dbReference type="Pfam" id="PF08125">
    <property type="entry name" value="Mannitol_dh_C"/>
    <property type="match status" value="1"/>
</dbReference>
<dbReference type="PANTHER" id="PTHR30524">
    <property type="entry name" value="MANNITOL-1-PHOSPHATE 5-DEHYDROGENASE"/>
    <property type="match status" value="1"/>
</dbReference>
<evidence type="ECO:0000256" key="1">
    <source>
        <dbReference type="ARBA" id="ARBA00023002"/>
    </source>
</evidence>
<dbReference type="EMBL" id="NARP01000019">
    <property type="protein sequence ID" value="OTP99253.1"/>
    <property type="molecule type" value="Genomic_DNA"/>
</dbReference>
<dbReference type="InterPro" id="IPR008927">
    <property type="entry name" value="6-PGluconate_DH-like_C_sf"/>
</dbReference>
<dbReference type="GO" id="GO:0008926">
    <property type="term" value="F:mannitol-1-phosphate 5-dehydrogenase activity"/>
    <property type="evidence" value="ECO:0007669"/>
    <property type="project" value="TreeGrafter"/>
</dbReference>
<keyword evidence="2" id="KW-0520">NAD</keyword>
<dbReference type="RefSeq" id="WP_086301071.1">
    <property type="nucleotide sequence ID" value="NZ_MZNE01000017.1"/>
</dbReference>
<dbReference type="Gene3D" id="1.10.1040.10">
    <property type="entry name" value="N-(1-d-carboxylethyl)-l-norvaline Dehydrogenase, domain 2"/>
    <property type="match status" value="1"/>
</dbReference>
<dbReference type="SUPFAM" id="SSF51735">
    <property type="entry name" value="NAD(P)-binding Rossmann-fold domains"/>
    <property type="match status" value="1"/>
</dbReference>
<dbReference type="GO" id="GO:0019592">
    <property type="term" value="P:mannitol catabolic process"/>
    <property type="evidence" value="ECO:0007669"/>
    <property type="project" value="TreeGrafter"/>
</dbReference>
<evidence type="ECO:0000259" key="4">
    <source>
        <dbReference type="Pfam" id="PF08125"/>
    </source>
</evidence>
<proteinExistence type="predicted"/>
<name>A0A242NH70_9GAMM</name>
<dbReference type="InterPro" id="IPR013328">
    <property type="entry name" value="6PGD_dom2"/>
</dbReference>
<dbReference type="OrthoDB" id="9768714at2"/>
<protein>
    <submittedName>
        <fullName evidence="5">Altronate oxidoreductase</fullName>
    </submittedName>
</protein>
<dbReference type="EMBL" id="NART01000048">
    <property type="protein sequence ID" value="OTQ09246.1"/>
    <property type="molecule type" value="Genomic_DNA"/>
</dbReference>
<comment type="caution">
    <text evidence="5">The sequence shown here is derived from an EMBL/GenBank/DDBJ whole genome shotgun (WGS) entry which is preliminary data.</text>
</comment>
<dbReference type="GO" id="GO:0005829">
    <property type="term" value="C:cytosol"/>
    <property type="evidence" value="ECO:0007669"/>
    <property type="project" value="TreeGrafter"/>
</dbReference>
<keyword evidence="1" id="KW-0560">Oxidoreductase</keyword>
<keyword evidence="7" id="KW-1185">Reference proteome</keyword>
<feature type="domain" description="Mannitol dehydrogenase N-terminal" evidence="3">
    <location>
        <begin position="17"/>
        <end position="263"/>
    </location>
</feature>
<evidence type="ECO:0000313" key="8">
    <source>
        <dbReference type="Proteomes" id="UP000194977"/>
    </source>
</evidence>
<sequence>MKTLNRIDFPGAKYTTRVVQFGEGNFLRAFLDWQLDILNEKTDLDAGVAIIRPLNTDFPPSLNTQDGLYTTLIRGLNERNETVKEFRMIRSVNSEINVYTQYDQYLALAKDPNIQFIFSNTTEAGISYVESDKLTDQPATSYPAKLTAFLYERFNHFSGSKESGLIIIPCELIDYNGDALKKLVLKYANQWNLSDKFISWLENDNLFCSTLVDRIVPGYPKAQIAELESELGYKDNFIDSAEYFYLFVIQGPQWLAQKLNLDKCNINIKIVDDIKPYKERKVAILNGAHTALVPVAYLAGIDTVGESMNDSQILEYIKETIFDEIIPVLDLPHQELVDFAQSVINRFKNPFIEHQLMSIALNSMTKFKTRILPQLLAYQKAKSVLPKHLVFSFAALIAFYRGVRNNQNYPLQDDAIWLERFSTGWSNVSSGNETLAQLVETVLSDSAHWDCDLLNIPQLAQTLTQYLTVITQEGMRSAIEKCVTGSK</sequence>
<dbReference type="Pfam" id="PF01232">
    <property type="entry name" value="Mannitol_dh"/>
    <property type="match status" value="1"/>
</dbReference>
<dbReference type="GO" id="GO:0019698">
    <property type="term" value="P:D-galacturonate catabolic process"/>
    <property type="evidence" value="ECO:0007669"/>
    <property type="project" value="TreeGrafter"/>
</dbReference>
<evidence type="ECO:0000313" key="6">
    <source>
        <dbReference type="EMBL" id="OTQ09246.1"/>
    </source>
</evidence>
<dbReference type="Gene3D" id="3.40.50.720">
    <property type="entry name" value="NAD(P)-binding Rossmann-like Domain"/>
    <property type="match status" value="1"/>
</dbReference>
<dbReference type="GO" id="GO:0009026">
    <property type="term" value="F:tagaturonate reductase activity"/>
    <property type="evidence" value="ECO:0007669"/>
    <property type="project" value="TreeGrafter"/>
</dbReference>
<evidence type="ECO:0000313" key="7">
    <source>
        <dbReference type="Proteomes" id="UP000194800"/>
    </source>
</evidence>
<dbReference type="AlphaFoldDB" id="A0A242NH70"/>
<evidence type="ECO:0000313" key="5">
    <source>
        <dbReference type="EMBL" id="OTP99253.1"/>
    </source>
</evidence>